<accession>A0ABD1SYQ0</accession>
<feature type="compositionally biased region" description="Basic residues" evidence="1">
    <location>
        <begin position="115"/>
        <end position="127"/>
    </location>
</feature>
<dbReference type="InterPro" id="IPR013103">
    <property type="entry name" value="RVT_2"/>
</dbReference>
<dbReference type="Proteomes" id="UP001604336">
    <property type="component" value="Unassembled WGS sequence"/>
</dbReference>
<evidence type="ECO:0000313" key="3">
    <source>
        <dbReference type="EMBL" id="KAL2505550.1"/>
    </source>
</evidence>
<evidence type="ECO:0000256" key="1">
    <source>
        <dbReference type="SAM" id="MobiDB-lite"/>
    </source>
</evidence>
<proteinExistence type="predicted"/>
<reference evidence="4" key="1">
    <citation type="submission" date="2024-07" db="EMBL/GenBank/DDBJ databases">
        <title>Two chromosome-level genome assemblies of Korean endemic species Abeliophyllum distichum and Forsythia ovata (Oleaceae).</title>
        <authorList>
            <person name="Jang H."/>
        </authorList>
    </citation>
    <scope>NUCLEOTIDE SEQUENCE [LARGE SCALE GENOMIC DNA]</scope>
</reference>
<comment type="caution">
    <text evidence="3">The sequence shown here is derived from an EMBL/GenBank/DDBJ whole genome shotgun (WGS) entry which is preliminary data.</text>
</comment>
<evidence type="ECO:0000259" key="2">
    <source>
        <dbReference type="Pfam" id="PF07727"/>
    </source>
</evidence>
<evidence type="ECO:0000313" key="4">
    <source>
        <dbReference type="Proteomes" id="UP001604336"/>
    </source>
</evidence>
<gene>
    <name evidence="3" type="ORF">Adt_21171</name>
</gene>
<dbReference type="Pfam" id="PF14223">
    <property type="entry name" value="Retrotran_gag_2"/>
    <property type="match status" value="1"/>
</dbReference>
<sequence length="446" mass="51354">MDQSKDLDDNVNVFNKLVQDIVNCGEKVSEEYKAIILFNSIPEIYKEVKMQLSMIGTLLTPETVIDSLRSKAMEMKAEKHDKKSGEIHMMRGRTQFRQTGSQEYQCSGESSNNGGKKKGKSWSRSKSRVKAKKYYGCGNIGHFIKDCHKAKNKQTDKERDEVNVMSSSNSDQGEVYVLINSVVGTAELDLTAKSCLHECVLDSGASFHVKTQIQQPEEEDEEVVIEDHPVEEEPLVDYQFARDRERRQAREPRRFGYESELAFAYASYEELVDRESNTFEEAMRSEQSEEWLKAMREEMSSLAKNQTWELVPRPKNKSTVDCKWIFKVKEGTSTAKPLKFKARLVAKGYRQKDGVDYNEIFSHVVKYTTIRVMLALVAYFDWELEQLNVKTAFLHGELDEQIFMNQPKGECAKEERQGSATSLFKSSLAPRWRFVGYLLPNNLKRL</sequence>
<dbReference type="EMBL" id="JBFOLK010000006">
    <property type="protein sequence ID" value="KAL2505550.1"/>
    <property type="molecule type" value="Genomic_DNA"/>
</dbReference>
<organism evidence="3 4">
    <name type="scientific">Abeliophyllum distichum</name>
    <dbReference type="NCBI Taxonomy" id="126358"/>
    <lineage>
        <taxon>Eukaryota</taxon>
        <taxon>Viridiplantae</taxon>
        <taxon>Streptophyta</taxon>
        <taxon>Embryophyta</taxon>
        <taxon>Tracheophyta</taxon>
        <taxon>Spermatophyta</taxon>
        <taxon>Magnoliopsida</taxon>
        <taxon>eudicotyledons</taxon>
        <taxon>Gunneridae</taxon>
        <taxon>Pentapetalae</taxon>
        <taxon>asterids</taxon>
        <taxon>lamiids</taxon>
        <taxon>Lamiales</taxon>
        <taxon>Oleaceae</taxon>
        <taxon>Forsythieae</taxon>
        <taxon>Abeliophyllum</taxon>
    </lineage>
</organism>
<dbReference type="Pfam" id="PF07727">
    <property type="entry name" value="RVT_2"/>
    <property type="match status" value="1"/>
</dbReference>
<feature type="region of interest" description="Disordered" evidence="1">
    <location>
        <begin position="97"/>
        <end position="127"/>
    </location>
</feature>
<dbReference type="AlphaFoldDB" id="A0ABD1SYQ0"/>
<name>A0ABD1SYQ0_9LAMI</name>
<feature type="domain" description="Reverse transcriptase Ty1/copia-type" evidence="2">
    <location>
        <begin position="305"/>
        <end position="415"/>
    </location>
</feature>
<keyword evidence="4" id="KW-1185">Reference proteome</keyword>
<protein>
    <submittedName>
        <fullName evidence="3">Gag-pol polyprotein</fullName>
    </submittedName>
</protein>